<dbReference type="CDD" id="cd06445">
    <property type="entry name" value="ATase"/>
    <property type="match status" value="1"/>
</dbReference>
<comment type="similarity">
    <text evidence="2">Belongs to the MGMT family.</text>
</comment>
<name>A0A0R1UWS3_9LACO</name>
<evidence type="ECO:0000256" key="7">
    <source>
        <dbReference type="ARBA" id="ARBA00023204"/>
    </source>
</evidence>
<comment type="catalytic activity">
    <reaction evidence="1">
        <text>a 4-O-methyl-thymidine in DNA + L-cysteinyl-[protein] = a thymidine in DNA + S-methyl-L-cysteinyl-[protein]</text>
        <dbReference type="Rhea" id="RHEA:53428"/>
        <dbReference type="Rhea" id="RHEA-COMP:10131"/>
        <dbReference type="Rhea" id="RHEA-COMP:10132"/>
        <dbReference type="Rhea" id="RHEA-COMP:13555"/>
        <dbReference type="Rhea" id="RHEA-COMP:13556"/>
        <dbReference type="ChEBI" id="CHEBI:29950"/>
        <dbReference type="ChEBI" id="CHEBI:82612"/>
        <dbReference type="ChEBI" id="CHEBI:137386"/>
        <dbReference type="ChEBI" id="CHEBI:137387"/>
        <dbReference type="EC" id="2.1.1.63"/>
    </reaction>
</comment>
<keyword evidence="7" id="KW-0234">DNA repair</keyword>
<dbReference type="EMBL" id="AZFQ01000050">
    <property type="protein sequence ID" value="KRL97696.1"/>
    <property type="molecule type" value="Genomic_DNA"/>
</dbReference>
<dbReference type="Proteomes" id="UP000051166">
    <property type="component" value="Unassembled WGS sequence"/>
</dbReference>
<keyword evidence="5 11" id="KW-0808">Transferase</keyword>
<gene>
    <name evidence="11" type="ORF">FD50_GL001262</name>
</gene>
<dbReference type="OrthoDB" id="9802228at2"/>
<dbReference type="InterPro" id="IPR014048">
    <property type="entry name" value="MethylDNA_cys_MeTrfase_DNA-bd"/>
</dbReference>
<evidence type="ECO:0000256" key="3">
    <source>
        <dbReference type="ARBA" id="ARBA00011918"/>
    </source>
</evidence>
<feature type="domain" description="Methylated-DNA-[protein]-cysteine S-methyltransferase DNA binding" evidence="9">
    <location>
        <begin position="80"/>
        <end position="163"/>
    </location>
</feature>
<dbReference type="NCBIfam" id="TIGR00589">
    <property type="entry name" value="ogt"/>
    <property type="match status" value="1"/>
</dbReference>
<comment type="caution">
    <text evidence="11">The sequence shown here is derived from an EMBL/GenBank/DDBJ whole genome shotgun (WGS) entry which is preliminary data.</text>
</comment>
<evidence type="ECO:0000313" key="12">
    <source>
        <dbReference type="Proteomes" id="UP000051166"/>
    </source>
</evidence>
<dbReference type="PATRIC" id="fig|1423801.4.peg.1290"/>
<dbReference type="FunFam" id="1.10.10.10:FF:000214">
    <property type="entry name" value="Methylated-DNA--protein-cysteine methyltransferase"/>
    <property type="match status" value="1"/>
</dbReference>
<comment type="catalytic activity">
    <reaction evidence="8">
        <text>a 6-O-methyl-2'-deoxyguanosine in DNA + L-cysteinyl-[protein] = S-methyl-L-cysteinyl-[protein] + a 2'-deoxyguanosine in DNA</text>
        <dbReference type="Rhea" id="RHEA:24000"/>
        <dbReference type="Rhea" id="RHEA-COMP:10131"/>
        <dbReference type="Rhea" id="RHEA-COMP:10132"/>
        <dbReference type="Rhea" id="RHEA-COMP:11367"/>
        <dbReference type="Rhea" id="RHEA-COMP:11368"/>
        <dbReference type="ChEBI" id="CHEBI:29950"/>
        <dbReference type="ChEBI" id="CHEBI:82612"/>
        <dbReference type="ChEBI" id="CHEBI:85445"/>
        <dbReference type="ChEBI" id="CHEBI:85448"/>
        <dbReference type="EC" id="2.1.1.63"/>
    </reaction>
</comment>
<dbReference type="Pfam" id="PF01035">
    <property type="entry name" value="DNA_binding_1"/>
    <property type="match status" value="1"/>
</dbReference>
<dbReference type="InterPro" id="IPR036388">
    <property type="entry name" value="WH-like_DNA-bd_sf"/>
</dbReference>
<dbReference type="SUPFAM" id="SSF46767">
    <property type="entry name" value="Methylated DNA-protein cysteine methyltransferase, C-terminal domain"/>
    <property type="match status" value="1"/>
</dbReference>
<dbReference type="SUPFAM" id="SSF53155">
    <property type="entry name" value="Methylated DNA-protein cysteine methyltransferase domain"/>
    <property type="match status" value="1"/>
</dbReference>
<dbReference type="RefSeq" id="WP_056961121.1">
    <property type="nucleotide sequence ID" value="NZ_AZFQ01000050.1"/>
</dbReference>
<dbReference type="PANTHER" id="PTHR10815">
    <property type="entry name" value="METHYLATED-DNA--PROTEIN-CYSTEINE METHYLTRANSFERASE"/>
    <property type="match status" value="1"/>
</dbReference>
<keyword evidence="4 11" id="KW-0489">Methyltransferase</keyword>
<evidence type="ECO:0000313" key="11">
    <source>
        <dbReference type="EMBL" id="KRL97696.1"/>
    </source>
</evidence>
<protein>
    <recommendedName>
        <fullName evidence="3">methylated-DNA--[protein]-cysteine S-methyltransferase</fullName>
        <ecNumber evidence="3">2.1.1.63</ecNumber>
    </recommendedName>
</protein>
<dbReference type="GO" id="GO:0003908">
    <property type="term" value="F:methylated-DNA-[protein]-cysteine S-methyltransferase activity"/>
    <property type="evidence" value="ECO:0007669"/>
    <property type="project" value="UniProtKB-EC"/>
</dbReference>
<evidence type="ECO:0000259" key="10">
    <source>
        <dbReference type="Pfam" id="PF02870"/>
    </source>
</evidence>
<dbReference type="GO" id="GO:0006281">
    <property type="term" value="P:DNA repair"/>
    <property type="evidence" value="ECO:0007669"/>
    <property type="project" value="UniProtKB-KW"/>
</dbReference>
<dbReference type="EC" id="2.1.1.63" evidence="3"/>
<keyword evidence="6" id="KW-0227">DNA damage</keyword>
<accession>A0A0R1UWS3</accession>
<dbReference type="STRING" id="1423801.FD50_GL001262"/>
<dbReference type="GeneID" id="98308575"/>
<evidence type="ECO:0000256" key="5">
    <source>
        <dbReference type="ARBA" id="ARBA00022679"/>
    </source>
</evidence>
<evidence type="ECO:0000256" key="2">
    <source>
        <dbReference type="ARBA" id="ARBA00008711"/>
    </source>
</evidence>
<dbReference type="Gene3D" id="1.10.10.10">
    <property type="entry name" value="Winged helix-like DNA-binding domain superfamily/Winged helix DNA-binding domain"/>
    <property type="match status" value="1"/>
</dbReference>
<reference evidence="11 12" key="1">
    <citation type="journal article" date="2015" name="Genome Announc.">
        <title>Expanding the biotechnology potential of lactobacilli through comparative genomics of 213 strains and associated genera.</title>
        <authorList>
            <person name="Sun Z."/>
            <person name="Harris H.M."/>
            <person name="McCann A."/>
            <person name="Guo C."/>
            <person name="Argimon S."/>
            <person name="Zhang W."/>
            <person name="Yang X."/>
            <person name="Jeffery I.B."/>
            <person name="Cooney J.C."/>
            <person name="Kagawa T.F."/>
            <person name="Liu W."/>
            <person name="Song Y."/>
            <person name="Salvetti E."/>
            <person name="Wrobel A."/>
            <person name="Rasinkangas P."/>
            <person name="Parkhill J."/>
            <person name="Rea M.C."/>
            <person name="O'Sullivan O."/>
            <person name="Ritari J."/>
            <person name="Douillard F.P."/>
            <person name="Paul Ross R."/>
            <person name="Yang R."/>
            <person name="Briner A.E."/>
            <person name="Felis G.E."/>
            <person name="de Vos W.M."/>
            <person name="Barrangou R."/>
            <person name="Klaenhammer T.R."/>
            <person name="Caufield P.W."/>
            <person name="Cui Y."/>
            <person name="Zhang H."/>
            <person name="O'Toole P.W."/>
        </authorList>
    </citation>
    <scope>NUCLEOTIDE SEQUENCE [LARGE SCALE GENOMIC DNA]</scope>
    <source>
        <strain evidence="11 12">DSM 16230</strain>
    </source>
</reference>
<dbReference type="PROSITE" id="PS00374">
    <property type="entry name" value="MGMT"/>
    <property type="match status" value="1"/>
</dbReference>
<evidence type="ECO:0000259" key="9">
    <source>
        <dbReference type="Pfam" id="PF01035"/>
    </source>
</evidence>
<organism evidence="11 12">
    <name type="scientific">Liquorilactobacillus satsumensis DSM 16230 = JCM 12392</name>
    <dbReference type="NCBI Taxonomy" id="1423801"/>
    <lineage>
        <taxon>Bacteria</taxon>
        <taxon>Bacillati</taxon>
        <taxon>Bacillota</taxon>
        <taxon>Bacilli</taxon>
        <taxon>Lactobacillales</taxon>
        <taxon>Lactobacillaceae</taxon>
        <taxon>Liquorilactobacillus</taxon>
    </lineage>
</organism>
<dbReference type="InterPro" id="IPR001497">
    <property type="entry name" value="MethylDNA_cys_MeTrfase_AS"/>
</dbReference>
<dbReference type="InterPro" id="IPR036631">
    <property type="entry name" value="MGMT_N_sf"/>
</dbReference>
<evidence type="ECO:0000256" key="8">
    <source>
        <dbReference type="ARBA" id="ARBA00049348"/>
    </source>
</evidence>
<dbReference type="PANTHER" id="PTHR10815:SF5">
    <property type="entry name" value="METHYLATED-DNA--PROTEIN-CYSTEINE METHYLTRANSFERASE"/>
    <property type="match status" value="1"/>
</dbReference>
<sequence>MLYQQSYHSPLGELTLVSNETALVGLWFKGQKYYQATITGQPVQLQETSVLKQVTRWLDAYFLSKNPSPAEIPLFPQVTAFRRAVLAVLQEVPYGQTRTYGQIAQTLATRLHRRSLSAQAVGGAVGHNPIALLIPCHRIIGSTGKLTGYAAGLAKKAQLLELELGMPLAEKLK</sequence>
<dbReference type="GO" id="GO:0032259">
    <property type="term" value="P:methylation"/>
    <property type="evidence" value="ECO:0007669"/>
    <property type="project" value="UniProtKB-KW"/>
</dbReference>
<evidence type="ECO:0000256" key="4">
    <source>
        <dbReference type="ARBA" id="ARBA00022603"/>
    </source>
</evidence>
<dbReference type="Pfam" id="PF02870">
    <property type="entry name" value="Methyltransf_1N"/>
    <property type="match status" value="1"/>
</dbReference>
<proteinExistence type="inferred from homology"/>
<keyword evidence="12" id="KW-1185">Reference proteome</keyword>
<dbReference type="InterPro" id="IPR036217">
    <property type="entry name" value="MethylDNA_cys_MeTrfase_DNAb"/>
</dbReference>
<dbReference type="Gene3D" id="3.30.160.70">
    <property type="entry name" value="Methylated DNA-protein cysteine methyltransferase domain"/>
    <property type="match status" value="1"/>
</dbReference>
<evidence type="ECO:0000256" key="1">
    <source>
        <dbReference type="ARBA" id="ARBA00001286"/>
    </source>
</evidence>
<feature type="domain" description="Methylguanine DNA methyltransferase ribonuclease-like" evidence="10">
    <location>
        <begin position="2"/>
        <end position="74"/>
    </location>
</feature>
<dbReference type="InterPro" id="IPR008332">
    <property type="entry name" value="MethylG_MeTrfase_N"/>
</dbReference>
<evidence type="ECO:0000256" key="6">
    <source>
        <dbReference type="ARBA" id="ARBA00022763"/>
    </source>
</evidence>
<dbReference type="AlphaFoldDB" id="A0A0R1UWS3"/>